<sequence length="503" mass="59130">MATTTNKLEKELSKNTDNNINSNDLYRNLLGVEGYYTNIKQAGNKLIVKHFPTGIKSNYSKSDNNTSSEDQKSKENSYNNSSDEEKRVANIERANNKRRKKIKGLLKCNIEELPNLITLTLGYQNYSSLIKNKIESGLIAEDEFTSKELKELENYYSITRSSKLKKKNSVLRLKVRNTLMEVHSTNYKRIKKQNQNKSNRKIRDTFCQSMDNTVTKKDPTSIDDFNSMFKQFSEQITKEMEEKFKYIGVIEFQENGKIHFHMICNIPKRFTKIRLNNLWHNGNIDIQNITNPKSKRRNDLQEAADFLGSYFTKENLDNAKCKKNNLKNKNLYRTSKNLNRPIEITKEKEKKIFINAIEKSNIELISYYKVNTNVEINWDDFKFENGKYIHTKTALTQSKWFIKQSIKNPISKEEKSNPYAKPCYIRIYKLSKKVYDIISKLRQKSGKALLQKAKQKNLDEIPDSMIKKYYDKYCKLLTKALNEIKIGEKDYNKFNNFQNKKIS</sequence>
<feature type="domain" description="Replication-associated protein ORF2/G2P" evidence="2">
    <location>
        <begin position="213"/>
        <end position="292"/>
    </location>
</feature>
<reference evidence="3" key="1">
    <citation type="submission" date="2021-01" db="EMBL/GenBank/DDBJ databases">
        <title>Genomic Encyclopedia of Type Strains, Phase IV (KMG-IV): sequencing the most valuable type-strain genomes for metagenomic binning, comparative biology and taxonomic classification.</title>
        <authorList>
            <person name="Goeker M."/>
        </authorList>
    </citation>
    <scope>NUCLEOTIDE SEQUENCE</scope>
    <source>
        <strain evidence="3">DSM 23230</strain>
    </source>
</reference>
<dbReference type="RefSeq" id="WP_204701623.1">
    <property type="nucleotide sequence ID" value="NZ_JAFBDQ010000007.1"/>
</dbReference>
<accession>A0A938XTY7</accession>
<dbReference type="InterPro" id="IPR056906">
    <property type="entry name" value="ORF2/G2P_dom"/>
</dbReference>
<dbReference type="Proteomes" id="UP000774000">
    <property type="component" value="Unassembled WGS sequence"/>
</dbReference>
<evidence type="ECO:0000259" key="2">
    <source>
        <dbReference type="Pfam" id="PF23343"/>
    </source>
</evidence>
<feature type="compositionally biased region" description="Polar residues" evidence="1">
    <location>
        <begin position="57"/>
        <end position="68"/>
    </location>
</feature>
<feature type="region of interest" description="Disordered" evidence="1">
    <location>
        <begin position="57"/>
        <end position="92"/>
    </location>
</feature>
<feature type="region of interest" description="Disordered" evidence="1">
    <location>
        <begin position="1"/>
        <end position="20"/>
    </location>
</feature>
<dbReference type="AlphaFoldDB" id="A0A938XTY7"/>
<comment type="caution">
    <text evidence="3">The sequence shown here is derived from an EMBL/GenBank/DDBJ whole genome shotgun (WGS) entry which is preliminary data.</text>
</comment>
<keyword evidence="4" id="KW-1185">Reference proteome</keyword>
<evidence type="ECO:0000256" key="1">
    <source>
        <dbReference type="SAM" id="MobiDB-lite"/>
    </source>
</evidence>
<evidence type="ECO:0000313" key="3">
    <source>
        <dbReference type="EMBL" id="MBM7556849.1"/>
    </source>
</evidence>
<evidence type="ECO:0000313" key="4">
    <source>
        <dbReference type="Proteomes" id="UP000774000"/>
    </source>
</evidence>
<organism evidence="3 4">
    <name type="scientific">Halanaerobacter jeridensis</name>
    <dbReference type="NCBI Taxonomy" id="706427"/>
    <lineage>
        <taxon>Bacteria</taxon>
        <taxon>Bacillati</taxon>
        <taxon>Bacillota</taxon>
        <taxon>Clostridia</taxon>
        <taxon>Halanaerobiales</taxon>
        <taxon>Halobacteroidaceae</taxon>
        <taxon>Halanaerobacter</taxon>
    </lineage>
</organism>
<gene>
    <name evidence="3" type="ORF">JOC47_001700</name>
</gene>
<name>A0A938XTY7_9FIRM</name>
<dbReference type="EMBL" id="JAFBDQ010000007">
    <property type="protein sequence ID" value="MBM7556849.1"/>
    <property type="molecule type" value="Genomic_DNA"/>
</dbReference>
<protein>
    <recommendedName>
        <fullName evidence="2">Replication-associated protein ORF2/G2P domain-containing protein</fullName>
    </recommendedName>
</protein>
<proteinExistence type="predicted"/>
<dbReference type="Pfam" id="PF23343">
    <property type="entry name" value="REP_ORF2-G2P"/>
    <property type="match status" value="1"/>
</dbReference>